<evidence type="ECO:0000259" key="1">
    <source>
        <dbReference type="Pfam" id="PF12697"/>
    </source>
</evidence>
<keyword evidence="3" id="KW-1185">Reference proteome</keyword>
<dbReference type="AlphaFoldDB" id="A0A231H0H2"/>
<accession>A0A231H0H2</accession>
<dbReference type="Pfam" id="PF12697">
    <property type="entry name" value="Abhydrolase_6"/>
    <property type="match status" value="1"/>
</dbReference>
<sequence length="274" mass="28904">MQTVTSQDGTTIAFDRIGSGSAGTVVLISGAFGYRQVPNTVELAQALAENYGLRVLNYDRRGRGDSADSPGVYDSANEIADIRALVEAEGGSAALLGWGSGAILALLAARSGAITGITDVVAFEPPFVVDPKDHVPPKDAEEKLRGRIAAGKRGGAVRYYMTKVMGVPELVVAVMRMSSVWKTLVATADSTAHDFAVLEPFSRGRTIQPEDWAMLTQPTLLLIGDRSAPALTKGAKAMVEVLPNAELRELPGVSNDPVAAQLAPAIGEFLTRTR</sequence>
<dbReference type="InterPro" id="IPR000073">
    <property type="entry name" value="AB_hydrolase_1"/>
</dbReference>
<dbReference type="RefSeq" id="WP_094027039.1">
    <property type="nucleotide sequence ID" value="NZ_NGAF01000014.1"/>
</dbReference>
<dbReference type="EMBL" id="NGAF01000014">
    <property type="protein sequence ID" value="OXR42360.1"/>
    <property type="molecule type" value="Genomic_DNA"/>
</dbReference>
<dbReference type="Proteomes" id="UP000215506">
    <property type="component" value="Unassembled WGS sequence"/>
</dbReference>
<reference evidence="2 3" key="1">
    <citation type="submission" date="2017-07" db="EMBL/GenBank/DDBJ databases">
        <title>First draft Genome Sequence of Nocardia cerradoensis isolated from human infection.</title>
        <authorList>
            <person name="Carrasco G."/>
        </authorList>
    </citation>
    <scope>NUCLEOTIDE SEQUENCE [LARGE SCALE GENOMIC DNA]</scope>
    <source>
        <strain evidence="2 3">CNM20130759</strain>
    </source>
</reference>
<organism evidence="2 3">
    <name type="scientific">Nocardia cerradoensis</name>
    <dbReference type="NCBI Taxonomy" id="85688"/>
    <lineage>
        <taxon>Bacteria</taxon>
        <taxon>Bacillati</taxon>
        <taxon>Actinomycetota</taxon>
        <taxon>Actinomycetes</taxon>
        <taxon>Mycobacteriales</taxon>
        <taxon>Nocardiaceae</taxon>
        <taxon>Nocardia</taxon>
    </lineage>
</organism>
<comment type="caution">
    <text evidence="2">The sequence shown here is derived from an EMBL/GenBank/DDBJ whole genome shotgun (WGS) entry which is preliminary data.</text>
</comment>
<dbReference type="SUPFAM" id="SSF53474">
    <property type="entry name" value="alpha/beta-Hydrolases"/>
    <property type="match status" value="1"/>
</dbReference>
<protein>
    <recommendedName>
        <fullName evidence="1">AB hydrolase-1 domain-containing protein</fullName>
    </recommendedName>
</protein>
<dbReference type="InterPro" id="IPR029058">
    <property type="entry name" value="AB_hydrolase_fold"/>
</dbReference>
<feature type="domain" description="AB hydrolase-1" evidence="1">
    <location>
        <begin position="25"/>
        <end position="255"/>
    </location>
</feature>
<proteinExistence type="predicted"/>
<name>A0A231H0H2_9NOCA</name>
<gene>
    <name evidence="2" type="ORF">B7C42_05559</name>
</gene>
<dbReference type="Gene3D" id="3.40.50.1820">
    <property type="entry name" value="alpha/beta hydrolase"/>
    <property type="match status" value="1"/>
</dbReference>
<evidence type="ECO:0000313" key="3">
    <source>
        <dbReference type="Proteomes" id="UP000215506"/>
    </source>
</evidence>
<dbReference type="GO" id="GO:0003824">
    <property type="term" value="F:catalytic activity"/>
    <property type="evidence" value="ECO:0007669"/>
    <property type="project" value="UniProtKB-ARBA"/>
</dbReference>
<evidence type="ECO:0000313" key="2">
    <source>
        <dbReference type="EMBL" id="OXR42360.1"/>
    </source>
</evidence>